<accession>A0A077NTZ7</accession>
<dbReference type="GO" id="GO:0005829">
    <property type="term" value="C:cytosol"/>
    <property type="evidence" value="ECO:0007669"/>
    <property type="project" value="TreeGrafter"/>
</dbReference>
<comment type="caution">
    <text evidence="7">The sequence shown here is derived from an EMBL/GenBank/DDBJ whole genome shotgun (WGS) entry which is preliminary data.</text>
</comment>
<evidence type="ECO:0000256" key="2">
    <source>
        <dbReference type="ARBA" id="ARBA00022801"/>
    </source>
</evidence>
<dbReference type="GO" id="GO:0000725">
    <property type="term" value="P:recombinational repair"/>
    <property type="evidence" value="ECO:0007669"/>
    <property type="project" value="TreeGrafter"/>
</dbReference>
<proteinExistence type="predicted"/>
<evidence type="ECO:0000256" key="3">
    <source>
        <dbReference type="ARBA" id="ARBA00022806"/>
    </source>
</evidence>
<dbReference type="PANTHER" id="PTHR11070:SF3">
    <property type="entry name" value="DNA 3'-5' HELICASE"/>
    <property type="match status" value="1"/>
</dbReference>
<reference evidence="7" key="1">
    <citation type="submission" date="2013-07" db="EMBL/GenBank/DDBJ databases">
        <title>Sub-species coevolution in mutualistic symbiosis.</title>
        <authorList>
            <person name="Murfin K."/>
            <person name="Klassen J."/>
            <person name="Lee M."/>
            <person name="Forst S."/>
            <person name="Stock P."/>
            <person name="Goodrich-Blair H."/>
        </authorList>
    </citation>
    <scope>NUCLEOTIDE SEQUENCE [LARGE SCALE GENOMIC DNA]</scope>
    <source>
        <strain evidence="7">Oregonense</strain>
    </source>
</reference>
<dbReference type="GO" id="GO:0016787">
    <property type="term" value="F:hydrolase activity"/>
    <property type="evidence" value="ECO:0007669"/>
    <property type="project" value="UniProtKB-UniRule"/>
</dbReference>
<keyword evidence="2 5" id="KW-0378">Hydrolase</keyword>
<dbReference type="Proteomes" id="UP000028483">
    <property type="component" value="Unassembled WGS sequence"/>
</dbReference>
<dbReference type="InterPro" id="IPR014016">
    <property type="entry name" value="UvrD-like_ATP-bd"/>
</dbReference>
<sequence length="314" mass="35651">MVSSFTTGIPDTDNSVDVIIAECLNPQAPKSFFLYAGAGSGKTYSLVKGLEFFEKAHGAKFRKIGKKIAVITYTNAACDEIIERVKNNPLFHISTIHSFCWLQIKTFHNDIRNWLQAALSDEITGLQKKEAKGRSGTQASLIRQQSIVSKRERLDWLSKPREFTYNPNGDNIGKTPLSHSEVLNIFGDFLISKPAFQQIIVNRYPFLLIDESQDTNKHLIEAFFVVEEQHQGRFSLGLFGDMMQRIYGDGKIDLGENLPDRWAKPIKQMNRRSSSRIVTLANDIRAEYGSCIQYVYCEFYCVEPIAAYNTKITL</sequence>
<evidence type="ECO:0000256" key="5">
    <source>
        <dbReference type="PROSITE-ProRule" id="PRU00560"/>
    </source>
</evidence>
<protein>
    <submittedName>
        <fullName evidence="7">Pathogenesis-related protein</fullName>
    </submittedName>
</protein>
<evidence type="ECO:0000313" key="7">
    <source>
        <dbReference type="EMBL" id="CDH05667.1"/>
    </source>
</evidence>
<dbReference type="PROSITE" id="PS51198">
    <property type="entry name" value="UVRD_HELICASE_ATP_BIND"/>
    <property type="match status" value="1"/>
</dbReference>
<dbReference type="RefSeq" id="WP_080718100.1">
    <property type="nucleotide sequence ID" value="NZ_CAWLUU010000170.1"/>
</dbReference>
<dbReference type="Pfam" id="PF00580">
    <property type="entry name" value="UvrD-helicase"/>
    <property type="match status" value="1"/>
</dbReference>
<dbReference type="AlphaFoldDB" id="A0A077NTZ7"/>
<dbReference type="InterPro" id="IPR027417">
    <property type="entry name" value="P-loop_NTPase"/>
</dbReference>
<keyword evidence="3 5" id="KW-0347">Helicase</keyword>
<dbReference type="InterPro" id="IPR000212">
    <property type="entry name" value="DNA_helicase_UvrD/REP"/>
</dbReference>
<feature type="binding site" evidence="5">
    <location>
        <begin position="36"/>
        <end position="43"/>
    </location>
    <ligand>
        <name>ATP</name>
        <dbReference type="ChEBI" id="CHEBI:30616"/>
    </ligand>
</feature>
<keyword evidence="1 5" id="KW-0547">Nucleotide-binding</keyword>
<keyword evidence="4 5" id="KW-0067">ATP-binding</keyword>
<dbReference type="GO" id="GO:0003677">
    <property type="term" value="F:DNA binding"/>
    <property type="evidence" value="ECO:0007669"/>
    <property type="project" value="InterPro"/>
</dbReference>
<dbReference type="GO" id="GO:0043138">
    <property type="term" value="F:3'-5' DNA helicase activity"/>
    <property type="evidence" value="ECO:0007669"/>
    <property type="project" value="TreeGrafter"/>
</dbReference>
<dbReference type="GO" id="GO:0005524">
    <property type="term" value="F:ATP binding"/>
    <property type="evidence" value="ECO:0007669"/>
    <property type="project" value="UniProtKB-UniRule"/>
</dbReference>
<dbReference type="SUPFAM" id="SSF52540">
    <property type="entry name" value="P-loop containing nucleoside triphosphate hydrolases"/>
    <property type="match status" value="1"/>
</dbReference>
<feature type="domain" description="UvrD-like helicase ATP-binding" evidence="6">
    <location>
        <begin position="15"/>
        <end position="287"/>
    </location>
</feature>
<dbReference type="EMBL" id="CBSX010000109">
    <property type="protein sequence ID" value="CDH05667.1"/>
    <property type="molecule type" value="Genomic_DNA"/>
</dbReference>
<organism evidence="7">
    <name type="scientific">Xenorhabdus bovienii str. oregonense</name>
    <dbReference type="NCBI Taxonomy" id="1398202"/>
    <lineage>
        <taxon>Bacteria</taxon>
        <taxon>Pseudomonadati</taxon>
        <taxon>Pseudomonadota</taxon>
        <taxon>Gammaproteobacteria</taxon>
        <taxon>Enterobacterales</taxon>
        <taxon>Morganellaceae</taxon>
        <taxon>Xenorhabdus</taxon>
    </lineage>
</organism>
<dbReference type="HOGENOM" id="CLU_885526_0_0_6"/>
<dbReference type="Gene3D" id="3.40.50.300">
    <property type="entry name" value="P-loop containing nucleotide triphosphate hydrolases"/>
    <property type="match status" value="1"/>
</dbReference>
<evidence type="ECO:0000256" key="1">
    <source>
        <dbReference type="ARBA" id="ARBA00022741"/>
    </source>
</evidence>
<evidence type="ECO:0000256" key="4">
    <source>
        <dbReference type="ARBA" id="ARBA00022840"/>
    </source>
</evidence>
<name>A0A077NTZ7_XENBV</name>
<gene>
    <name evidence="7" type="ORF">XBO1_1970023</name>
</gene>
<dbReference type="PANTHER" id="PTHR11070">
    <property type="entry name" value="UVRD / RECB / PCRA DNA HELICASE FAMILY MEMBER"/>
    <property type="match status" value="1"/>
</dbReference>
<evidence type="ECO:0000259" key="6">
    <source>
        <dbReference type="PROSITE" id="PS51198"/>
    </source>
</evidence>